<proteinExistence type="predicted"/>
<accession>A0ACB9AKI8</accession>
<sequence length="260" mass="30734">MASKSLRLLCMLLNNAKYLPVFNRFYSQYSSMASNNYTMIKDLSLKGDEYKLKVRIIRLWKSTKYPNSNESHSLDMILMDEQGSKIHCHVEGKFVPRLGRYLQEYADVVIHKPTLGMNQGSYKIVENNQKLFFYYTTRNTISRTTPFDVIGEYVKMYQDDDKDKIQKDDKSKKINFEIMDLEGHVVTVTLWGVYAEQFEEYVDKNKDKTSLTVIVQFARLNFWKGRPYINNMYSATKLYLNEEIDEIVTFKKKLDIIELF</sequence>
<comment type="caution">
    <text evidence="1">The sequence shown here is derived from an EMBL/GenBank/DDBJ whole genome shotgun (WGS) entry which is preliminary data.</text>
</comment>
<dbReference type="EMBL" id="CM042015">
    <property type="protein sequence ID" value="KAI3710481.1"/>
    <property type="molecule type" value="Genomic_DNA"/>
</dbReference>
<reference evidence="2" key="1">
    <citation type="journal article" date="2022" name="Mol. Ecol. Resour.">
        <title>The genomes of chicory, endive, great burdock and yacon provide insights into Asteraceae palaeo-polyploidization history and plant inulin production.</title>
        <authorList>
            <person name="Fan W."/>
            <person name="Wang S."/>
            <person name="Wang H."/>
            <person name="Wang A."/>
            <person name="Jiang F."/>
            <person name="Liu H."/>
            <person name="Zhao H."/>
            <person name="Xu D."/>
            <person name="Zhang Y."/>
        </authorList>
    </citation>
    <scope>NUCLEOTIDE SEQUENCE [LARGE SCALE GENOMIC DNA]</scope>
    <source>
        <strain evidence="2">cv. Punajuju</strain>
    </source>
</reference>
<name>A0ACB9AKI8_CICIN</name>
<dbReference type="Proteomes" id="UP001055811">
    <property type="component" value="Linkage Group LG07"/>
</dbReference>
<keyword evidence="2" id="KW-1185">Reference proteome</keyword>
<evidence type="ECO:0000313" key="1">
    <source>
        <dbReference type="EMBL" id="KAI3710481.1"/>
    </source>
</evidence>
<gene>
    <name evidence="1" type="ORF">L2E82_40264</name>
</gene>
<reference evidence="1 2" key="2">
    <citation type="journal article" date="2022" name="Mol. Ecol. Resour.">
        <title>The genomes of chicory, endive, great burdock and yacon provide insights into Asteraceae paleo-polyploidization history and plant inulin production.</title>
        <authorList>
            <person name="Fan W."/>
            <person name="Wang S."/>
            <person name="Wang H."/>
            <person name="Wang A."/>
            <person name="Jiang F."/>
            <person name="Liu H."/>
            <person name="Zhao H."/>
            <person name="Xu D."/>
            <person name="Zhang Y."/>
        </authorList>
    </citation>
    <scope>NUCLEOTIDE SEQUENCE [LARGE SCALE GENOMIC DNA]</scope>
    <source>
        <strain evidence="2">cv. Punajuju</strain>
        <tissue evidence="1">Leaves</tissue>
    </source>
</reference>
<organism evidence="1 2">
    <name type="scientific">Cichorium intybus</name>
    <name type="common">Chicory</name>
    <dbReference type="NCBI Taxonomy" id="13427"/>
    <lineage>
        <taxon>Eukaryota</taxon>
        <taxon>Viridiplantae</taxon>
        <taxon>Streptophyta</taxon>
        <taxon>Embryophyta</taxon>
        <taxon>Tracheophyta</taxon>
        <taxon>Spermatophyta</taxon>
        <taxon>Magnoliopsida</taxon>
        <taxon>eudicotyledons</taxon>
        <taxon>Gunneridae</taxon>
        <taxon>Pentapetalae</taxon>
        <taxon>asterids</taxon>
        <taxon>campanulids</taxon>
        <taxon>Asterales</taxon>
        <taxon>Asteraceae</taxon>
        <taxon>Cichorioideae</taxon>
        <taxon>Cichorieae</taxon>
        <taxon>Cichoriinae</taxon>
        <taxon>Cichorium</taxon>
    </lineage>
</organism>
<protein>
    <submittedName>
        <fullName evidence="1">Uncharacterized protein</fullName>
    </submittedName>
</protein>
<evidence type="ECO:0000313" key="2">
    <source>
        <dbReference type="Proteomes" id="UP001055811"/>
    </source>
</evidence>